<dbReference type="GO" id="GO:0003677">
    <property type="term" value="F:DNA binding"/>
    <property type="evidence" value="ECO:0007669"/>
    <property type="project" value="InterPro"/>
</dbReference>
<comment type="caution">
    <text evidence="3">The sequence shown here is derived from an EMBL/GenBank/DDBJ whole genome shotgun (WGS) entry which is preliminary data.</text>
</comment>
<protein>
    <submittedName>
        <fullName evidence="3">Helix-turn-helix transcriptional regulator</fullName>
    </submittedName>
</protein>
<dbReference type="Gene3D" id="1.10.260.40">
    <property type="entry name" value="lambda repressor-like DNA-binding domains"/>
    <property type="match status" value="1"/>
</dbReference>
<feature type="domain" description="HTH cro/C1-type" evidence="2">
    <location>
        <begin position="12"/>
        <end position="63"/>
    </location>
</feature>
<dbReference type="PANTHER" id="PTHR43236:SF2">
    <property type="entry name" value="BLL0069 PROTEIN"/>
    <property type="match status" value="1"/>
</dbReference>
<accession>A0A7C9NML0</accession>
<dbReference type="RefSeq" id="WP_162218067.1">
    <property type="nucleotide sequence ID" value="NZ_JAAEHK010000006.1"/>
</dbReference>
<evidence type="ECO:0000256" key="1">
    <source>
        <dbReference type="SAM" id="MobiDB-lite"/>
    </source>
</evidence>
<dbReference type="InterPro" id="IPR001387">
    <property type="entry name" value="Cro/C1-type_HTH"/>
</dbReference>
<feature type="region of interest" description="Disordered" evidence="1">
    <location>
        <begin position="83"/>
        <end position="103"/>
    </location>
</feature>
<dbReference type="Proteomes" id="UP000480312">
    <property type="component" value="Unassembled WGS sequence"/>
</dbReference>
<proteinExistence type="predicted"/>
<dbReference type="SUPFAM" id="SSF47413">
    <property type="entry name" value="lambda repressor-like DNA-binding domains"/>
    <property type="match status" value="1"/>
</dbReference>
<evidence type="ECO:0000259" key="2">
    <source>
        <dbReference type="PROSITE" id="PS50943"/>
    </source>
</evidence>
<evidence type="ECO:0000313" key="3">
    <source>
        <dbReference type="EMBL" id="NDL70169.1"/>
    </source>
</evidence>
<gene>
    <name evidence="3" type="ORF">GPL32_06545</name>
</gene>
<dbReference type="OrthoDB" id="9796786at2"/>
<sequence length="103" mass="11989">MVLINTQMLTWARERSGIPVSEFAHKCGVNEEKLLAWEAGKQPITFRQAMQFAEKTYVPFGYLFLTQPPEEVLPIPDFRTLEASKRHTPKHSRHTFLRYGGRQ</sequence>
<dbReference type="PROSITE" id="PS50943">
    <property type="entry name" value="HTH_CROC1"/>
    <property type="match status" value="1"/>
</dbReference>
<dbReference type="AlphaFoldDB" id="A0A7C9NML0"/>
<dbReference type="CDD" id="cd00093">
    <property type="entry name" value="HTH_XRE"/>
    <property type="match status" value="1"/>
</dbReference>
<dbReference type="InterPro" id="IPR010982">
    <property type="entry name" value="Lambda_DNA-bd_dom_sf"/>
</dbReference>
<dbReference type="InterPro" id="IPR052345">
    <property type="entry name" value="Rad_response_metalloprotease"/>
</dbReference>
<feature type="compositionally biased region" description="Basic residues" evidence="1">
    <location>
        <begin position="86"/>
        <end position="96"/>
    </location>
</feature>
<evidence type="ECO:0000313" key="4">
    <source>
        <dbReference type="Proteomes" id="UP000480312"/>
    </source>
</evidence>
<organism evidence="3 4">
    <name type="scientific">Vreelandella alkaliphila</name>
    <dbReference type="NCBI Taxonomy" id="272774"/>
    <lineage>
        <taxon>Bacteria</taxon>
        <taxon>Pseudomonadati</taxon>
        <taxon>Pseudomonadota</taxon>
        <taxon>Gammaproteobacteria</taxon>
        <taxon>Oceanospirillales</taxon>
        <taxon>Halomonadaceae</taxon>
        <taxon>Vreelandella</taxon>
    </lineage>
</organism>
<dbReference type="PANTHER" id="PTHR43236">
    <property type="entry name" value="ANTITOXIN HIGA1"/>
    <property type="match status" value="1"/>
</dbReference>
<reference evidence="3 4" key="1">
    <citation type="submission" date="2020-01" db="EMBL/GenBank/DDBJ databases">
        <title>Whole genome sequencing of Halomonas alkaliphila strain LS44.</title>
        <authorList>
            <person name="Kumar S."/>
            <person name="Paul D."/>
            <person name="Shouche Y."/>
            <person name="Suryavanshi M.V."/>
        </authorList>
    </citation>
    <scope>NUCLEOTIDE SEQUENCE [LARGE SCALE GENOMIC DNA]</scope>
    <source>
        <strain evidence="3 4">LS44</strain>
    </source>
</reference>
<dbReference type="EMBL" id="JAAEHK010000006">
    <property type="protein sequence ID" value="NDL70169.1"/>
    <property type="molecule type" value="Genomic_DNA"/>
</dbReference>
<name>A0A7C9NML0_9GAMM</name>